<evidence type="ECO:0000256" key="4">
    <source>
        <dbReference type="ARBA" id="ARBA00022679"/>
    </source>
</evidence>
<keyword evidence="3 11" id="KW-0032">Aminotransferase</keyword>
<dbReference type="GO" id="GO:0008453">
    <property type="term" value="F:alanine-glyoxylate transaminase activity"/>
    <property type="evidence" value="ECO:0007669"/>
    <property type="project" value="TreeGrafter"/>
</dbReference>
<evidence type="ECO:0000256" key="9">
    <source>
        <dbReference type="RuleBase" id="RU004504"/>
    </source>
</evidence>
<dbReference type="Proteomes" id="UP000231343">
    <property type="component" value="Unassembled WGS sequence"/>
</dbReference>
<comment type="cofactor">
    <cofactor evidence="1 7 9">
        <name>pyridoxal 5'-phosphate</name>
        <dbReference type="ChEBI" id="CHEBI:597326"/>
    </cofactor>
</comment>
<feature type="domain" description="Aminotransferase class V" evidence="10">
    <location>
        <begin position="15"/>
        <end position="331"/>
    </location>
</feature>
<dbReference type="PIRSF" id="PIRSF000524">
    <property type="entry name" value="SPT"/>
    <property type="match status" value="1"/>
</dbReference>
<dbReference type="Gene3D" id="3.90.1150.10">
    <property type="entry name" value="Aspartate Aminotransferase, domain 1"/>
    <property type="match status" value="1"/>
</dbReference>
<dbReference type="InterPro" id="IPR015424">
    <property type="entry name" value="PyrdxlP-dep_Trfase"/>
</dbReference>
<dbReference type="Gene3D" id="3.40.640.10">
    <property type="entry name" value="Type I PLP-dependent aspartate aminotransferase-like (Major domain)"/>
    <property type="match status" value="1"/>
</dbReference>
<dbReference type="PANTHER" id="PTHR21152">
    <property type="entry name" value="AMINOTRANSFERASE CLASS V"/>
    <property type="match status" value="1"/>
</dbReference>
<dbReference type="PROSITE" id="PS00595">
    <property type="entry name" value="AA_TRANSFER_CLASS_5"/>
    <property type="match status" value="1"/>
</dbReference>
<dbReference type="GO" id="GO:0004760">
    <property type="term" value="F:L-serine-pyruvate transaminase activity"/>
    <property type="evidence" value="ECO:0007669"/>
    <property type="project" value="TreeGrafter"/>
</dbReference>
<proteinExistence type="inferred from homology"/>
<dbReference type="SUPFAM" id="SSF53383">
    <property type="entry name" value="PLP-dependent transferases"/>
    <property type="match status" value="1"/>
</dbReference>
<dbReference type="EMBL" id="PEYM01000077">
    <property type="protein sequence ID" value="PIS29638.1"/>
    <property type="molecule type" value="Genomic_DNA"/>
</dbReference>
<dbReference type="AlphaFoldDB" id="A0A2H0XZP1"/>
<evidence type="ECO:0000259" key="10">
    <source>
        <dbReference type="Pfam" id="PF00266"/>
    </source>
</evidence>
<feature type="modified residue" description="N6-(pyridoxal phosphate)lysine" evidence="7">
    <location>
        <position position="196"/>
    </location>
</feature>
<accession>A0A2H0XZP1</accession>
<evidence type="ECO:0000313" key="11">
    <source>
        <dbReference type="EMBL" id="PIS29638.1"/>
    </source>
</evidence>
<feature type="binding site" evidence="6">
    <location>
        <position position="340"/>
    </location>
    <ligand>
        <name>substrate</name>
    </ligand>
</feature>
<sequence>MSKRKLIKYNLMIPGPTPIPTRVLAAMNHDMIGHRGPLFSAVMKEVMEDLKWAYETKNDIFIYPSSGTGGMEVAVVNVLSPGDKVIVVNIGNFGARWAKICKAYGADVNDVKFERGKAADPTVLEAELKKGPVKAVFMQHNETSTGVLNDVETLARVVRKNQPDALIMVDAVSGMMAAPLKTDAWDLDVVVSGSQKAFMVPPGVSAVSISSRAWKAHAESKCPKHYWDWTLMKEQAPKGHTYTTPPESLIFGMREGLKMLKEEGRENVFARHQFNRDLLRTAAKALGLKLLADDSHASPAVTAIFPPEGVDGEDVRSAMRDEFNVEVAPGQGELKSKIFRIGHLGYVDSLDLIGAWAAVEVLFKRLGAKINFGAGVKAMMEML</sequence>
<evidence type="ECO:0000313" key="12">
    <source>
        <dbReference type="Proteomes" id="UP000231343"/>
    </source>
</evidence>
<dbReference type="InterPro" id="IPR020578">
    <property type="entry name" value="Aminotrans_V_PyrdxlP_BS"/>
</dbReference>
<dbReference type="InterPro" id="IPR000192">
    <property type="entry name" value="Aminotrans_V_dom"/>
</dbReference>
<name>A0A2H0XZP1_UNCSA</name>
<organism evidence="11 12">
    <name type="scientific">Candidatus Saganbacteria bacterium CG08_land_8_20_14_0_20_45_16</name>
    <dbReference type="NCBI Taxonomy" id="2014293"/>
    <lineage>
        <taxon>Bacteria</taxon>
        <taxon>Bacillati</taxon>
        <taxon>Saganbacteria</taxon>
    </lineage>
</organism>
<gene>
    <name evidence="11" type="ORF">COT42_04915</name>
</gene>
<evidence type="ECO:0000256" key="7">
    <source>
        <dbReference type="PIRSR" id="PIRSR000524-50"/>
    </source>
</evidence>
<evidence type="ECO:0000256" key="3">
    <source>
        <dbReference type="ARBA" id="ARBA00022576"/>
    </source>
</evidence>
<dbReference type="Pfam" id="PF00266">
    <property type="entry name" value="Aminotran_5"/>
    <property type="match status" value="1"/>
</dbReference>
<dbReference type="GO" id="GO:0019265">
    <property type="term" value="P:glycine biosynthetic process, by transamination of glyoxylate"/>
    <property type="evidence" value="ECO:0007669"/>
    <property type="project" value="TreeGrafter"/>
</dbReference>
<dbReference type="PANTHER" id="PTHR21152:SF40">
    <property type="entry name" value="ALANINE--GLYOXYLATE AMINOTRANSFERASE"/>
    <property type="match status" value="1"/>
</dbReference>
<comment type="caution">
    <text evidence="11">The sequence shown here is derived from an EMBL/GenBank/DDBJ whole genome shotgun (WGS) entry which is preliminary data.</text>
</comment>
<evidence type="ECO:0000256" key="6">
    <source>
        <dbReference type="PIRSR" id="PIRSR000524-1"/>
    </source>
</evidence>
<reference evidence="11 12" key="1">
    <citation type="submission" date="2017-09" db="EMBL/GenBank/DDBJ databases">
        <title>Depth-based differentiation of microbial function through sediment-hosted aquifers and enrichment of novel symbionts in the deep terrestrial subsurface.</title>
        <authorList>
            <person name="Probst A.J."/>
            <person name="Ladd B."/>
            <person name="Jarett J.K."/>
            <person name="Geller-Mcgrath D.E."/>
            <person name="Sieber C.M."/>
            <person name="Emerson J.B."/>
            <person name="Anantharaman K."/>
            <person name="Thomas B.C."/>
            <person name="Malmstrom R."/>
            <person name="Stieglmeier M."/>
            <person name="Klingl A."/>
            <person name="Woyke T."/>
            <person name="Ryan C.M."/>
            <person name="Banfield J.F."/>
        </authorList>
    </citation>
    <scope>NUCLEOTIDE SEQUENCE [LARGE SCALE GENOMIC DNA]</scope>
    <source>
        <strain evidence="11">CG08_land_8_20_14_0_20_45_16</strain>
    </source>
</reference>
<evidence type="ECO:0000256" key="2">
    <source>
        <dbReference type="ARBA" id="ARBA00009236"/>
    </source>
</evidence>
<evidence type="ECO:0000256" key="5">
    <source>
        <dbReference type="ARBA" id="ARBA00022898"/>
    </source>
</evidence>
<evidence type="ECO:0000256" key="1">
    <source>
        <dbReference type="ARBA" id="ARBA00001933"/>
    </source>
</evidence>
<protein>
    <submittedName>
        <fullName evidence="11">Aminotransferase</fullName>
    </submittedName>
</protein>
<keyword evidence="5 7" id="KW-0663">Pyridoxal phosphate</keyword>
<evidence type="ECO:0000256" key="8">
    <source>
        <dbReference type="RuleBase" id="RU004075"/>
    </source>
</evidence>
<keyword evidence="4 11" id="KW-0808">Transferase</keyword>
<dbReference type="InterPro" id="IPR015421">
    <property type="entry name" value="PyrdxlP-dep_Trfase_major"/>
</dbReference>
<comment type="similarity">
    <text evidence="2 8">Belongs to the class-V pyridoxal-phosphate-dependent aminotransferase family.</text>
</comment>
<dbReference type="InterPro" id="IPR015422">
    <property type="entry name" value="PyrdxlP-dep_Trfase_small"/>
</dbReference>
<dbReference type="InterPro" id="IPR024169">
    <property type="entry name" value="SP_NH2Trfase/AEP_transaminase"/>
</dbReference>
<dbReference type="FunFam" id="3.40.640.10:FF:000027">
    <property type="entry name" value="Serine--pyruvate aminotransferase, mitochondrial"/>
    <property type="match status" value="1"/>
</dbReference>